<sequence>MQSQDDPGEKLLEALKNEDLPGVERLIDLKQQGANHRIPRVDLDKTLAAACRAGKGANVNNSFGSESPLLTALFKQPEVMSYLLQNGADVNEVEDLYAALHWALALR</sequence>
<dbReference type="Proteomes" id="UP000735302">
    <property type="component" value="Unassembled WGS sequence"/>
</dbReference>
<proteinExistence type="predicted"/>
<dbReference type="AlphaFoldDB" id="A0AAV4BWY3"/>
<dbReference type="InterPro" id="IPR036770">
    <property type="entry name" value="Ankyrin_rpt-contain_sf"/>
</dbReference>
<reference evidence="1 2" key="1">
    <citation type="journal article" date="2021" name="Elife">
        <title>Chloroplast acquisition without the gene transfer in kleptoplastic sea slugs, Plakobranchus ocellatus.</title>
        <authorList>
            <person name="Maeda T."/>
            <person name="Takahashi S."/>
            <person name="Yoshida T."/>
            <person name="Shimamura S."/>
            <person name="Takaki Y."/>
            <person name="Nagai Y."/>
            <person name="Toyoda A."/>
            <person name="Suzuki Y."/>
            <person name="Arimoto A."/>
            <person name="Ishii H."/>
            <person name="Satoh N."/>
            <person name="Nishiyama T."/>
            <person name="Hasebe M."/>
            <person name="Maruyama T."/>
            <person name="Minagawa J."/>
            <person name="Obokata J."/>
            <person name="Shigenobu S."/>
        </authorList>
    </citation>
    <scope>NUCLEOTIDE SEQUENCE [LARGE SCALE GENOMIC DNA]</scope>
</reference>
<dbReference type="EMBL" id="BLXT01005946">
    <property type="protein sequence ID" value="GFO27686.1"/>
    <property type="molecule type" value="Genomic_DNA"/>
</dbReference>
<evidence type="ECO:0000313" key="1">
    <source>
        <dbReference type="EMBL" id="GFO27686.1"/>
    </source>
</evidence>
<organism evidence="1 2">
    <name type="scientific">Plakobranchus ocellatus</name>
    <dbReference type="NCBI Taxonomy" id="259542"/>
    <lineage>
        <taxon>Eukaryota</taxon>
        <taxon>Metazoa</taxon>
        <taxon>Spiralia</taxon>
        <taxon>Lophotrochozoa</taxon>
        <taxon>Mollusca</taxon>
        <taxon>Gastropoda</taxon>
        <taxon>Heterobranchia</taxon>
        <taxon>Euthyneura</taxon>
        <taxon>Panpulmonata</taxon>
        <taxon>Sacoglossa</taxon>
        <taxon>Placobranchoidea</taxon>
        <taxon>Plakobranchidae</taxon>
        <taxon>Plakobranchus</taxon>
    </lineage>
</organism>
<keyword evidence="2" id="KW-1185">Reference proteome</keyword>
<name>A0AAV4BWY3_9GAST</name>
<dbReference type="Gene3D" id="1.25.40.20">
    <property type="entry name" value="Ankyrin repeat-containing domain"/>
    <property type="match status" value="1"/>
</dbReference>
<evidence type="ECO:0000313" key="2">
    <source>
        <dbReference type="Proteomes" id="UP000735302"/>
    </source>
</evidence>
<accession>A0AAV4BWY3</accession>
<gene>
    <name evidence="1" type="ORF">PoB_005419100</name>
</gene>
<protein>
    <submittedName>
        <fullName evidence="1">Uncharacterized protein</fullName>
    </submittedName>
</protein>
<comment type="caution">
    <text evidence="1">The sequence shown here is derived from an EMBL/GenBank/DDBJ whole genome shotgun (WGS) entry which is preliminary data.</text>
</comment>
<dbReference type="SUPFAM" id="SSF48403">
    <property type="entry name" value="Ankyrin repeat"/>
    <property type="match status" value="1"/>
</dbReference>